<keyword evidence="3" id="KW-1185">Reference proteome</keyword>
<gene>
    <name evidence="2" type="ORF">STSP_21540</name>
</gene>
<comment type="caution">
    <text evidence="2">The sequence shown here is derived from an EMBL/GenBank/DDBJ whole genome shotgun (WGS) entry which is preliminary data.</text>
</comment>
<evidence type="ECO:0000313" key="2">
    <source>
        <dbReference type="EMBL" id="OAH14643.1"/>
    </source>
</evidence>
<evidence type="ECO:0000256" key="1">
    <source>
        <dbReference type="SAM" id="Phobius"/>
    </source>
</evidence>
<accession>A0A177HUT9</accession>
<keyword evidence="1" id="KW-1133">Transmembrane helix</keyword>
<keyword evidence="1" id="KW-0812">Transmembrane</keyword>
<sequence length="75" mass="7764">MRCGLAFGSNYPYGPGNSAALPNSTSAATVPGRVSIGICLLILFGIALSREGSKRVEATGRSEVVQVASHVTWRG</sequence>
<dbReference type="AlphaFoldDB" id="A0A177HUT9"/>
<dbReference type="Proteomes" id="UP000077381">
    <property type="component" value="Unassembled WGS sequence"/>
</dbReference>
<organism evidence="2 3">
    <name type="scientific">Streptomyces jeddahensis</name>
    <dbReference type="NCBI Taxonomy" id="1716141"/>
    <lineage>
        <taxon>Bacteria</taxon>
        <taxon>Bacillati</taxon>
        <taxon>Actinomycetota</taxon>
        <taxon>Actinomycetes</taxon>
        <taxon>Kitasatosporales</taxon>
        <taxon>Streptomycetaceae</taxon>
        <taxon>Streptomyces</taxon>
    </lineage>
</organism>
<proteinExistence type="predicted"/>
<feature type="transmembrane region" description="Helical" evidence="1">
    <location>
        <begin position="30"/>
        <end position="48"/>
    </location>
</feature>
<reference evidence="2 3" key="1">
    <citation type="submission" date="2015-12" db="EMBL/GenBank/DDBJ databases">
        <title>Genome sequence of Streptomyces sp. G25.</title>
        <authorList>
            <person name="Poehlein A."/>
            <person name="Roettig A."/>
            <person name="Hiessl S."/>
            <person name="Hauschild P."/>
            <person name="Schauer J."/>
            <person name="Madkour M.H."/>
            <person name="Al-Ansari A.M."/>
            <person name="Almakishah N.H."/>
            <person name="Steinbuechel A."/>
            <person name="Daniel R."/>
        </authorList>
    </citation>
    <scope>NUCLEOTIDE SEQUENCE [LARGE SCALE GENOMIC DNA]</scope>
    <source>
        <strain evidence="3">G25(2015)</strain>
    </source>
</reference>
<keyword evidence="1" id="KW-0472">Membrane</keyword>
<dbReference type="EMBL" id="LOHS01000061">
    <property type="protein sequence ID" value="OAH14643.1"/>
    <property type="molecule type" value="Genomic_DNA"/>
</dbReference>
<protein>
    <submittedName>
        <fullName evidence="2">Uncharacterized protein</fullName>
    </submittedName>
</protein>
<evidence type="ECO:0000313" key="3">
    <source>
        <dbReference type="Proteomes" id="UP000077381"/>
    </source>
</evidence>
<name>A0A177HUT9_9ACTN</name>